<evidence type="ECO:0000259" key="3">
    <source>
        <dbReference type="PROSITE" id="PS50157"/>
    </source>
</evidence>
<feature type="domain" description="C2H2-type" evidence="3">
    <location>
        <begin position="120"/>
        <end position="140"/>
    </location>
</feature>
<evidence type="ECO:0000256" key="1">
    <source>
        <dbReference type="PROSITE-ProRule" id="PRU00042"/>
    </source>
</evidence>
<feature type="region of interest" description="Disordered" evidence="2">
    <location>
        <begin position="133"/>
        <end position="158"/>
    </location>
</feature>
<sequence>MSAPLAHRIIRVACGVAVAFESGYLPHSTYGPSNAQSAATVSSSPTPFSTTSAATSASPATHAAIAPTPATRWLSFWHIATLTYPPAITSPRLRQPPPLKNLSCHHPALYERQLRGLTVFTCRCCGRTFRSSRQLSAHHRGGGGPPGGGSARRGTPRCDAKSKMRHMNVKHPPGCPLPPPLLFSAEEEEWEEEEEEVVMAVQVKEEDEEQRHQLRSRLAPLQTIPRHSADLNPASPQRGGGEEGVVKAQMKPDAGDEAVKEERKEGACECALCGKGFEQLLAIAGQTTPAAGAGTTRPPRAPGPRLRALRPALSQPGGAAAAPKTAHAGEALPLPGTAALAVLGNLWALCSSVL</sequence>
<evidence type="ECO:0000313" key="4">
    <source>
        <dbReference type="EMBL" id="KAJ8332845.1"/>
    </source>
</evidence>
<protein>
    <recommendedName>
        <fullName evidence="3">C2H2-type domain-containing protein</fullName>
    </recommendedName>
</protein>
<dbReference type="OrthoDB" id="6910977at2759"/>
<keyword evidence="1" id="KW-0862">Zinc</keyword>
<feature type="region of interest" description="Disordered" evidence="2">
    <location>
        <begin position="35"/>
        <end position="60"/>
    </location>
</feature>
<evidence type="ECO:0000313" key="5">
    <source>
        <dbReference type="Proteomes" id="UP001152622"/>
    </source>
</evidence>
<name>A0A9Q1E673_SYNKA</name>
<dbReference type="InterPro" id="IPR013087">
    <property type="entry name" value="Znf_C2H2_type"/>
</dbReference>
<keyword evidence="1" id="KW-0863">Zinc-finger</keyword>
<comment type="caution">
    <text evidence="4">The sequence shown here is derived from an EMBL/GenBank/DDBJ whole genome shotgun (WGS) entry which is preliminary data.</text>
</comment>
<dbReference type="EMBL" id="JAINUF010000024">
    <property type="protein sequence ID" value="KAJ8332845.1"/>
    <property type="molecule type" value="Genomic_DNA"/>
</dbReference>
<accession>A0A9Q1E673</accession>
<organism evidence="4 5">
    <name type="scientific">Synaphobranchus kaupii</name>
    <name type="common">Kaup's arrowtooth eel</name>
    <dbReference type="NCBI Taxonomy" id="118154"/>
    <lineage>
        <taxon>Eukaryota</taxon>
        <taxon>Metazoa</taxon>
        <taxon>Chordata</taxon>
        <taxon>Craniata</taxon>
        <taxon>Vertebrata</taxon>
        <taxon>Euteleostomi</taxon>
        <taxon>Actinopterygii</taxon>
        <taxon>Neopterygii</taxon>
        <taxon>Teleostei</taxon>
        <taxon>Anguilliformes</taxon>
        <taxon>Synaphobranchidae</taxon>
        <taxon>Synaphobranchus</taxon>
    </lineage>
</organism>
<evidence type="ECO:0000256" key="2">
    <source>
        <dbReference type="SAM" id="MobiDB-lite"/>
    </source>
</evidence>
<dbReference type="PROSITE" id="PS50157">
    <property type="entry name" value="ZINC_FINGER_C2H2_2"/>
    <property type="match status" value="1"/>
</dbReference>
<dbReference type="GO" id="GO:0008270">
    <property type="term" value="F:zinc ion binding"/>
    <property type="evidence" value="ECO:0007669"/>
    <property type="project" value="UniProtKB-KW"/>
</dbReference>
<dbReference type="Proteomes" id="UP001152622">
    <property type="component" value="Chromosome 24"/>
</dbReference>
<keyword evidence="5" id="KW-1185">Reference proteome</keyword>
<dbReference type="AlphaFoldDB" id="A0A9Q1E673"/>
<feature type="compositionally biased region" description="Gly residues" evidence="2">
    <location>
        <begin position="142"/>
        <end position="151"/>
    </location>
</feature>
<reference evidence="4" key="1">
    <citation type="journal article" date="2023" name="Science">
        <title>Genome structures resolve the early diversification of teleost fishes.</title>
        <authorList>
            <person name="Parey E."/>
            <person name="Louis A."/>
            <person name="Montfort J."/>
            <person name="Bouchez O."/>
            <person name="Roques C."/>
            <person name="Iampietro C."/>
            <person name="Lluch J."/>
            <person name="Castinel A."/>
            <person name="Donnadieu C."/>
            <person name="Desvignes T."/>
            <person name="Floi Bucao C."/>
            <person name="Jouanno E."/>
            <person name="Wen M."/>
            <person name="Mejri S."/>
            <person name="Dirks R."/>
            <person name="Jansen H."/>
            <person name="Henkel C."/>
            <person name="Chen W.J."/>
            <person name="Zahm M."/>
            <person name="Cabau C."/>
            <person name="Klopp C."/>
            <person name="Thompson A.W."/>
            <person name="Robinson-Rechavi M."/>
            <person name="Braasch I."/>
            <person name="Lecointre G."/>
            <person name="Bobe J."/>
            <person name="Postlethwait J.H."/>
            <person name="Berthelot C."/>
            <person name="Roest Crollius H."/>
            <person name="Guiguen Y."/>
        </authorList>
    </citation>
    <scope>NUCLEOTIDE SEQUENCE</scope>
    <source>
        <strain evidence="4">WJC10195</strain>
    </source>
</reference>
<gene>
    <name evidence="4" type="ORF">SKAU_G00417410</name>
</gene>
<proteinExistence type="predicted"/>
<keyword evidence="1" id="KW-0479">Metal-binding</keyword>
<feature type="region of interest" description="Disordered" evidence="2">
    <location>
        <begin position="227"/>
        <end position="247"/>
    </location>
</feature>